<dbReference type="GO" id="GO:0046872">
    <property type="term" value="F:metal ion binding"/>
    <property type="evidence" value="ECO:0007669"/>
    <property type="project" value="UniProtKB-KW"/>
</dbReference>
<dbReference type="SUPFAM" id="SSF51182">
    <property type="entry name" value="RmlC-like cupins"/>
    <property type="match status" value="1"/>
</dbReference>
<evidence type="ECO:0000313" key="4">
    <source>
        <dbReference type="Proteomes" id="UP000195447"/>
    </source>
</evidence>
<dbReference type="CDD" id="cd07010">
    <property type="entry name" value="cupin_PMI_type_I_N_bac"/>
    <property type="match status" value="1"/>
</dbReference>
<keyword evidence="2" id="KW-0862">Zinc</keyword>
<dbReference type="InterPro" id="IPR051804">
    <property type="entry name" value="Carb_Metab_Reg_Kinase/Isom"/>
</dbReference>
<protein>
    <submittedName>
        <fullName evidence="3">Mannose-6-phosphate isomerase</fullName>
    </submittedName>
</protein>
<dbReference type="PANTHER" id="PTHR42742:SF3">
    <property type="entry name" value="FRUCTOKINASE"/>
    <property type="match status" value="1"/>
</dbReference>
<keyword evidence="1" id="KW-0479">Metal-binding</keyword>
<dbReference type="Gene3D" id="2.60.120.10">
    <property type="entry name" value="Jelly Rolls"/>
    <property type="match status" value="1"/>
</dbReference>
<dbReference type="GO" id="GO:0016853">
    <property type="term" value="F:isomerase activity"/>
    <property type="evidence" value="ECO:0007669"/>
    <property type="project" value="UniProtKB-KW"/>
</dbReference>
<keyword evidence="3" id="KW-0413">Isomerase</keyword>
<dbReference type="EMBL" id="NFKM01000001">
    <property type="protein sequence ID" value="OUP61868.1"/>
    <property type="molecule type" value="Genomic_DNA"/>
</dbReference>
<proteinExistence type="predicted"/>
<organism evidence="3 4">
    <name type="scientific">Faecalitalea cylindroides</name>
    <dbReference type="NCBI Taxonomy" id="39483"/>
    <lineage>
        <taxon>Bacteria</taxon>
        <taxon>Bacillati</taxon>
        <taxon>Bacillota</taxon>
        <taxon>Erysipelotrichia</taxon>
        <taxon>Erysipelotrichales</taxon>
        <taxon>Erysipelotrichaceae</taxon>
        <taxon>Faecalitalea</taxon>
    </lineage>
</organism>
<dbReference type="InterPro" id="IPR014710">
    <property type="entry name" value="RmlC-like_jellyroll"/>
</dbReference>
<sequence>MSNYDRFPATKIKGYENTAVRGYDAIFDVLKEKMQGKKVLVMEAYPGVSDDLVLEQIKKLEPTLVIDMRKIFKDEKTLNEQLQYHITDDRIFGRMYYGNVIDFIDLERLEAAKKEVKEAQGLVVVYGFGASLVAEHDVLVYLDMARWEITLRYRKGLPNYNCTNYDEDSLRKIKRGFFIEWRVADKHKMTCFEDVDYFIDTNNDEDVKMVPGEGVRDGLRQIASQPFRTVPYFDPGVWGGQWMKEVCNLDKDQDNYAWSFDGVPEENSLYLDFENATIEIPAMDLVLYQPKELLGKDVFARFGAEFPIRFDFLDTIGGQNLSLQVHPLTEYIHRQFGMAYTQDESYYILDAKEGASVYLGLKEGVDSNQMIEDLRSANRGEIIFDAEKYINKFPAKKHDHFLIPAGTCHCSGKDAMVLEISATPYCFTFKLWDWARVGLDGLPRPVHIEHGKEVIQWDRTTPWVKENLVNAVYTVREDEHVKEEHTGLHELEYLETRRYWIKDEVVVDNEANVNMLNLIEGSQCRIESLDGSFEPFEVHYAETFIVPAKCNKYKIVNETDSTIGVIRAYVRKPQA</sequence>
<gene>
    <name evidence="3" type="ORF">B5F14_00295</name>
</gene>
<dbReference type="AlphaFoldDB" id="A0A1Y4LZ44"/>
<reference evidence="4" key="1">
    <citation type="submission" date="2017-04" db="EMBL/GenBank/DDBJ databases">
        <title>Function of individual gut microbiota members based on whole genome sequencing of pure cultures obtained from chicken caecum.</title>
        <authorList>
            <person name="Medvecky M."/>
            <person name="Cejkova D."/>
            <person name="Polansky O."/>
            <person name="Karasova D."/>
            <person name="Kubasova T."/>
            <person name="Cizek A."/>
            <person name="Rychlik I."/>
        </authorList>
    </citation>
    <scope>NUCLEOTIDE SEQUENCE [LARGE SCALE GENOMIC DNA]</scope>
    <source>
        <strain evidence="4">An178</strain>
    </source>
</reference>
<dbReference type="RefSeq" id="WP_087157971.1">
    <property type="nucleotide sequence ID" value="NZ_NFKM01000001.1"/>
</dbReference>
<evidence type="ECO:0000256" key="2">
    <source>
        <dbReference type="ARBA" id="ARBA00022833"/>
    </source>
</evidence>
<comment type="caution">
    <text evidence="3">The sequence shown here is derived from an EMBL/GenBank/DDBJ whole genome shotgun (WGS) entry which is preliminary data.</text>
</comment>
<keyword evidence="4" id="KW-1185">Reference proteome</keyword>
<dbReference type="Proteomes" id="UP000195447">
    <property type="component" value="Unassembled WGS sequence"/>
</dbReference>
<name>A0A1Y4LZ44_9FIRM</name>
<accession>A0A1Y4LZ44</accession>
<evidence type="ECO:0000313" key="3">
    <source>
        <dbReference type="EMBL" id="OUP61868.1"/>
    </source>
</evidence>
<dbReference type="InterPro" id="IPR011051">
    <property type="entry name" value="RmlC_Cupin_sf"/>
</dbReference>
<dbReference type="PANTHER" id="PTHR42742">
    <property type="entry name" value="TRANSCRIPTIONAL REPRESSOR MPRA"/>
    <property type="match status" value="1"/>
</dbReference>
<evidence type="ECO:0000256" key="1">
    <source>
        <dbReference type="ARBA" id="ARBA00022723"/>
    </source>
</evidence>